<dbReference type="Pfam" id="PF18368">
    <property type="entry name" value="Ig_GlcNase"/>
    <property type="match status" value="1"/>
</dbReference>
<gene>
    <name evidence="8" type="ORF">E0W69_005870</name>
</gene>
<dbReference type="Gene3D" id="2.60.40.10">
    <property type="entry name" value="Immunoglobulins"/>
    <property type="match status" value="2"/>
</dbReference>
<accession>A0A5P2FXG6</accession>
<dbReference type="OrthoDB" id="9801077at2"/>
<evidence type="ECO:0000259" key="6">
    <source>
        <dbReference type="Pfam" id="PF18368"/>
    </source>
</evidence>
<dbReference type="Proteomes" id="UP000292424">
    <property type="component" value="Chromosome"/>
</dbReference>
<comment type="similarity">
    <text evidence="1">Belongs to the glycosyl hydrolase 2 family.</text>
</comment>
<feature type="domain" description="Beta-mannosidase-like galactose-binding" evidence="7">
    <location>
        <begin position="55"/>
        <end position="215"/>
    </location>
</feature>
<organism evidence="8 9">
    <name type="scientific">Rhizosphaericola mali</name>
    <dbReference type="NCBI Taxonomy" id="2545455"/>
    <lineage>
        <taxon>Bacteria</taxon>
        <taxon>Pseudomonadati</taxon>
        <taxon>Bacteroidota</taxon>
        <taxon>Chitinophagia</taxon>
        <taxon>Chitinophagales</taxon>
        <taxon>Chitinophagaceae</taxon>
        <taxon>Rhizosphaericola</taxon>
    </lineage>
</organism>
<dbReference type="PANTHER" id="PTHR43536:SF1">
    <property type="entry name" value="MANNOSYLGLYCOPROTEIN ENDO-BETA-MANNOSIDASE"/>
    <property type="match status" value="1"/>
</dbReference>
<dbReference type="Pfam" id="PF22666">
    <property type="entry name" value="Glyco_hydro_2_N2"/>
    <property type="match status" value="1"/>
</dbReference>
<dbReference type="Pfam" id="PF00703">
    <property type="entry name" value="Glyco_hydro_2"/>
    <property type="match status" value="1"/>
</dbReference>
<dbReference type="InterPro" id="IPR006102">
    <property type="entry name" value="Ig-like_GH2"/>
</dbReference>
<dbReference type="Pfam" id="PF02836">
    <property type="entry name" value="Glyco_hydro_2_C"/>
    <property type="match status" value="1"/>
</dbReference>
<dbReference type="InterPro" id="IPR013783">
    <property type="entry name" value="Ig-like_fold"/>
</dbReference>
<dbReference type="InterPro" id="IPR017853">
    <property type="entry name" value="GH"/>
</dbReference>
<keyword evidence="9" id="KW-1185">Reference proteome</keyword>
<dbReference type="GO" id="GO:0005975">
    <property type="term" value="P:carbohydrate metabolic process"/>
    <property type="evidence" value="ECO:0007669"/>
    <property type="project" value="InterPro"/>
</dbReference>
<dbReference type="SUPFAM" id="SSF49303">
    <property type="entry name" value="beta-Galactosidase/glucuronidase domain"/>
    <property type="match status" value="3"/>
</dbReference>
<dbReference type="PANTHER" id="PTHR43536">
    <property type="entry name" value="MANNOSYLGLYCOPROTEIN ENDO-BETA-MANNOSIDASE"/>
    <property type="match status" value="1"/>
</dbReference>
<name>A0A5P2FXG6_9BACT</name>
<dbReference type="InterPro" id="IPR043534">
    <property type="entry name" value="EBDG/EBM"/>
</dbReference>
<evidence type="ECO:0000259" key="4">
    <source>
        <dbReference type="Pfam" id="PF00703"/>
    </source>
</evidence>
<feature type="domain" description="Glycoside hydrolase family 2 immunoglobulin-like beta-sandwich" evidence="4">
    <location>
        <begin position="243"/>
        <end position="342"/>
    </location>
</feature>
<protein>
    <submittedName>
        <fullName evidence="8">Glycosyl hydrolase</fullName>
    </submittedName>
</protein>
<dbReference type="Gene3D" id="3.20.20.80">
    <property type="entry name" value="Glycosidases"/>
    <property type="match status" value="1"/>
</dbReference>
<evidence type="ECO:0000256" key="1">
    <source>
        <dbReference type="ARBA" id="ARBA00007401"/>
    </source>
</evidence>
<evidence type="ECO:0000313" key="9">
    <source>
        <dbReference type="Proteomes" id="UP000292424"/>
    </source>
</evidence>
<dbReference type="InterPro" id="IPR041351">
    <property type="entry name" value="Ig_GlcNase"/>
</dbReference>
<evidence type="ECO:0000259" key="7">
    <source>
        <dbReference type="Pfam" id="PF22666"/>
    </source>
</evidence>
<dbReference type="InterPro" id="IPR006103">
    <property type="entry name" value="Glyco_hydro_2_cat"/>
</dbReference>
<keyword evidence="2 8" id="KW-0378">Hydrolase</keyword>
<dbReference type="GO" id="GO:0004553">
    <property type="term" value="F:hydrolase activity, hydrolyzing O-glycosyl compounds"/>
    <property type="evidence" value="ECO:0007669"/>
    <property type="project" value="InterPro"/>
</dbReference>
<sequence>MKKLKYGIVALFALIHAKGFSQNMYELNQHWVCKKNSDVASISPNKLSTTEYSLKNWIPATVPGTVLTTLINNKTVPDPFYGMNNNKIPDIYFTGKGEYTYWFVNDFNENKPKGEEQVWLNFRGINYGCDVYLNGKKLNKETFKGMFLRQRYNITSLLNSNGKNRLAVIVYPPDAVGNPNGGQGGDGTIAKNVSHQYVAGWDWIQPIRDRNTGIWDKVTIEKTGAVDMQYPHVITKVPGVRQPDVTNQAPANVLTSVTLHNNTAATKNGTIKFELAGKSVEKSIALQPNSTQEVALPELIVANPKLWWPNTYGPQNLYTGKVIFTENNGVISDSSSLEIGIRQMRHEWNAHTRSMQVSVNGQPIFIRGGNWVISDELLRFSKERYDAEIRFHKEMNLNLIRVWGGAITERPEFYEACDKYGMLVMQDFWGSGDCNGRWIDPMKLEDQWTRRKYPDDHSLFVESASDMIKMIRNYPSLAIWCGGNEITLVDDIQHALKDSLMPKLDGTRWFIDYSNSDSMSYNSIGGNGDGPYGIQTLPYFWSYRTWPFNSEIGSVGVGDIVSLRRFLPKENQVIPIEIPGKEAVDDSVITYHKYIGYGNSVEKYGKPKDLEDFARKAQLVNYDQYRSLIEGFIGHQWDWYSGIMIWKTQNPWTALRGQMYDYYLDPNACLYGLRTGGQVLHGMWNPADSSIYIANNSFKKADNIMLSVKVYDMNGKDSVLTNVFSEAIPQNSKKIMYISHALKELGKKDGLFLVVELKNDKKALLDQNIYWLPNKEGDYTGLNKMPTSKVDVAYKKVKDGKITVTFSNPKDATVSFFNRVSVVDKQTGDRVLPTFYSDNYVSILPGEQKTIEIEYPFQSGKNYSLEVDGWNKKATQINLN</sequence>
<evidence type="ECO:0000256" key="2">
    <source>
        <dbReference type="ARBA" id="ARBA00022801"/>
    </source>
</evidence>
<reference evidence="8 9" key="1">
    <citation type="submission" date="2019-09" db="EMBL/GenBank/DDBJ databases">
        <title>Complete genome sequence of Arachidicoccus sp. B3-10 isolated from apple orchard soil.</title>
        <authorList>
            <person name="Kim H.S."/>
            <person name="Han K.-I."/>
            <person name="Suh M.K."/>
            <person name="Lee K.C."/>
            <person name="Eom M.K."/>
            <person name="Kim J.-S."/>
            <person name="Kang S.W."/>
            <person name="Sin Y."/>
            <person name="Lee J.-S."/>
        </authorList>
    </citation>
    <scope>NUCLEOTIDE SEQUENCE [LARGE SCALE GENOMIC DNA]</scope>
    <source>
        <strain evidence="8 9">B3-10</strain>
    </source>
</reference>
<dbReference type="SUPFAM" id="SSF51445">
    <property type="entry name" value="(Trans)glycosidases"/>
    <property type="match status" value="1"/>
</dbReference>
<dbReference type="SUPFAM" id="SSF49785">
    <property type="entry name" value="Galactose-binding domain-like"/>
    <property type="match status" value="1"/>
</dbReference>
<dbReference type="RefSeq" id="WP_131329101.1">
    <property type="nucleotide sequence ID" value="NZ_CP044016.1"/>
</dbReference>
<dbReference type="Gene3D" id="2.60.120.260">
    <property type="entry name" value="Galactose-binding domain-like"/>
    <property type="match status" value="1"/>
</dbReference>
<dbReference type="EMBL" id="CP044016">
    <property type="protein sequence ID" value="QES88214.1"/>
    <property type="molecule type" value="Genomic_DNA"/>
</dbReference>
<dbReference type="InterPro" id="IPR036156">
    <property type="entry name" value="Beta-gal/glucu_dom_sf"/>
</dbReference>
<dbReference type="InterPro" id="IPR054593">
    <property type="entry name" value="Beta-mannosidase-like_N2"/>
</dbReference>
<dbReference type="AlphaFoldDB" id="A0A5P2FXG6"/>
<evidence type="ECO:0000256" key="3">
    <source>
        <dbReference type="ARBA" id="ARBA00023295"/>
    </source>
</evidence>
<evidence type="ECO:0000313" key="8">
    <source>
        <dbReference type="EMBL" id="QES88214.1"/>
    </source>
</evidence>
<dbReference type="KEGG" id="arac:E0W69_005870"/>
<dbReference type="InterPro" id="IPR008979">
    <property type="entry name" value="Galactose-bd-like_sf"/>
</dbReference>
<proteinExistence type="inferred from homology"/>
<feature type="domain" description="Exo-beta-D-glucosaminidase Ig-fold" evidence="6">
    <location>
        <begin position="768"/>
        <end position="871"/>
    </location>
</feature>
<evidence type="ECO:0000259" key="5">
    <source>
        <dbReference type="Pfam" id="PF02836"/>
    </source>
</evidence>
<keyword evidence="3" id="KW-0326">Glycosidase</keyword>
<feature type="domain" description="Glycoside hydrolase family 2 catalytic" evidence="5">
    <location>
        <begin position="355"/>
        <end position="516"/>
    </location>
</feature>